<comment type="similarity">
    <text evidence="2 13">Belongs to the GHMP kinase family. Homoserine kinase subfamily.</text>
</comment>
<dbReference type="InterPro" id="IPR006204">
    <property type="entry name" value="GHMP_kinase_N_dom"/>
</dbReference>
<comment type="pathway">
    <text evidence="1 13">Amino-acid biosynthesis; L-threonine biosynthesis; L-threonine from L-aspartate: step 4/5.</text>
</comment>
<keyword evidence="8 13" id="KW-0547">Nucleotide-binding</keyword>
<dbReference type="InterPro" id="IPR000870">
    <property type="entry name" value="Homoserine_kinase"/>
</dbReference>
<evidence type="ECO:0000256" key="6">
    <source>
        <dbReference type="ARBA" id="ARBA00022679"/>
    </source>
</evidence>
<comment type="function">
    <text evidence="12 13">Catalyzes the ATP-dependent phosphorylation of L-homoserine to L-homoserine phosphate.</text>
</comment>
<dbReference type="Gene3D" id="3.30.70.890">
    <property type="entry name" value="GHMP kinase, C-terminal domain"/>
    <property type="match status" value="1"/>
</dbReference>
<organism evidence="16 17">
    <name type="scientific">Gottschalkia purinilytica</name>
    <name type="common">Clostridium purinilyticum</name>
    <dbReference type="NCBI Taxonomy" id="1503"/>
    <lineage>
        <taxon>Bacteria</taxon>
        <taxon>Bacillati</taxon>
        <taxon>Bacillota</taxon>
        <taxon>Tissierellia</taxon>
        <taxon>Tissierellales</taxon>
        <taxon>Gottschalkiaceae</taxon>
        <taxon>Gottschalkia</taxon>
    </lineage>
</organism>
<dbReference type="GO" id="GO:0004413">
    <property type="term" value="F:homoserine kinase activity"/>
    <property type="evidence" value="ECO:0007669"/>
    <property type="project" value="UniProtKB-UniRule"/>
</dbReference>
<keyword evidence="10 13" id="KW-0067">ATP-binding</keyword>
<keyword evidence="17" id="KW-1185">Reference proteome</keyword>
<dbReference type="PROSITE" id="PS00627">
    <property type="entry name" value="GHMP_KINASES_ATP"/>
    <property type="match status" value="1"/>
</dbReference>
<keyword evidence="5 13" id="KW-0028">Amino-acid biosynthesis</keyword>
<dbReference type="GO" id="GO:0005524">
    <property type="term" value="F:ATP binding"/>
    <property type="evidence" value="ECO:0007669"/>
    <property type="project" value="UniProtKB-UniRule"/>
</dbReference>
<evidence type="ECO:0000259" key="14">
    <source>
        <dbReference type="Pfam" id="PF00288"/>
    </source>
</evidence>
<feature type="binding site" evidence="13">
    <location>
        <begin position="82"/>
        <end position="92"/>
    </location>
    <ligand>
        <name>ATP</name>
        <dbReference type="ChEBI" id="CHEBI:30616"/>
    </ligand>
</feature>
<evidence type="ECO:0000256" key="5">
    <source>
        <dbReference type="ARBA" id="ARBA00022605"/>
    </source>
</evidence>
<gene>
    <name evidence="13 16" type="primary">thrB</name>
    <name evidence="16" type="ORF">CLPU_15c00400</name>
</gene>
<evidence type="ECO:0000256" key="4">
    <source>
        <dbReference type="ARBA" id="ARBA00017858"/>
    </source>
</evidence>
<dbReference type="InterPro" id="IPR013750">
    <property type="entry name" value="GHMP_kinase_C_dom"/>
</dbReference>
<dbReference type="InterPro" id="IPR014721">
    <property type="entry name" value="Ribsml_uS5_D2-typ_fold_subgr"/>
</dbReference>
<dbReference type="GO" id="GO:0009088">
    <property type="term" value="P:threonine biosynthetic process"/>
    <property type="evidence" value="ECO:0007669"/>
    <property type="project" value="UniProtKB-UniRule"/>
</dbReference>
<evidence type="ECO:0000313" key="17">
    <source>
        <dbReference type="Proteomes" id="UP000037267"/>
    </source>
</evidence>
<keyword evidence="6 13" id="KW-0808">Transferase</keyword>
<evidence type="ECO:0000259" key="15">
    <source>
        <dbReference type="Pfam" id="PF08544"/>
    </source>
</evidence>
<dbReference type="SUPFAM" id="SSF55060">
    <property type="entry name" value="GHMP Kinase, C-terminal domain"/>
    <property type="match status" value="1"/>
</dbReference>
<dbReference type="Gene3D" id="3.30.230.10">
    <property type="match status" value="1"/>
</dbReference>
<evidence type="ECO:0000256" key="11">
    <source>
        <dbReference type="ARBA" id="ARBA00049375"/>
    </source>
</evidence>
<evidence type="ECO:0000313" key="16">
    <source>
        <dbReference type="EMBL" id="KNF07546.1"/>
    </source>
</evidence>
<evidence type="ECO:0000256" key="12">
    <source>
        <dbReference type="ARBA" id="ARBA00049954"/>
    </source>
</evidence>
<evidence type="ECO:0000256" key="1">
    <source>
        <dbReference type="ARBA" id="ARBA00005015"/>
    </source>
</evidence>
<comment type="caution">
    <text evidence="16">The sequence shown here is derived from an EMBL/GenBank/DDBJ whole genome shotgun (WGS) entry which is preliminary data.</text>
</comment>
<dbReference type="PRINTS" id="PR00958">
    <property type="entry name" value="HOMSERKINASE"/>
</dbReference>
<dbReference type="InterPro" id="IPR020568">
    <property type="entry name" value="Ribosomal_Su5_D2-typ_SF"/>
</dbReference>
<dbReference type="EMBL" id="LGSS01000015">
    <property type="protein sequence ID" value="KNF07546.1"/>
    <property type="molecule type" value="Genomic_DNA"/>
</dbReference>
<dbReference type="HAMAP" id="MF_00384">
    <property type="entry name" value="Homoser_kinase"/>
    <property type="match status" value="1"/>
</dbReference>
<dbReference type="EC" id="2.7.1.39" evidence="3 13"/>
<dbReference type="PIRSF" id="PIRSF000676">
    <property type="entry name" value="Homoser_kin"/>
    <property type="match status" value="1"/>
</dbReference>
<dbReference type="RefSeq" id="WP_050356133.1">
    <property type="nucleotide sequence ID" value="NZ_LGSS01000015.1"/>
</dbReference>
<feature type="domain" description="GHMP kinase C-terminal" evidence="15">
    <location>
        <begin position="197"/>
        <end position="263"/>
    </location>
</feature>
<protein>
    <recommendedName>
        <fullName evidence="4 13">Homoserine kinase</fullName>
        <shortName evidence="13">HK</shortName>
        <shortName evidence="13">HSK</shortName>
        <ecNumber evidence="3 13">2.7.1.39</ecNumber>
    </recommendedName>
</protein>
<dbReference type="STRING" id="1503.CLPU_15c00400"/>
<evidence type="ECO:0000256" key="9">
    <source>
        <dbReference type="ARBA" id="ARBA00022777"/>
    </source>
</evidence>
<feature type="domain" description="GHMP kinase N-terminal" evidence="14">
    <location>
        <begin position="53"/>
        <end position="135"/>
    </location>
</feature>
<proteinExistence type="inferred from homology"/>
<evidence type="ECO:0000256" key="7">
    <source>
        <dbReference type="ARBA" id="ARBA00022697"/>
    </source>
</evidence>
<accession>A0A0L0W7Y1</accession>
<dbReference type="UniPathway" id="UPA00050">
    <property type="reaction ID" value="UER00064"/>
</dbReference>
<dbReference type="Pfam" id="PF08544">
    <property type="entry name" value="GHMP_kinases_C"/>
    <property type="match status" value="1"/>
</dbReference>
<evidence type="ECO:0000256" key="3">
    <source>
        <dbReference type="ARBA" id="ARBA00012078"/>
    </source>
</evidence>
<evidence type="ECO:0000256" key="10">
    <source>
        <dbReference type="ARBA" id="ARBA00022840"/>
    </source>
</evidence>
<dbReference type="PANTHER" id="PTHR20861">
    <property type="entry name" value="HOMOSERINE/4-DIPHOSPHOCYTIDYL-2-C-METHYL-D-ERYTHRITOL KINASE"/>
    <property type="match status" value="1"/>
</dbReference>
<dbReference type="AlphaFoldDB" id="A0A0L0W7Y1"/>
<evidence type="ECO:0000256" key="13">
    <source>
        <dbReference type="HAMAP-Rule" id="MF_00384"/>
    </source>
</evidence>
<dbReference type="InterPro" id="IPR036554">
    <property type="entry name" value="GHMP_kinase_C_sf"/>
</dbReference>
<evidence type="ECO:0000256" key="2">
    <source>
        <dbReference type="ARBA" id="ARBA00007370"/>
    </source>
</evidence>
<dbReference type="GO" id="GO:0005737">
    <property type="term" value="C:cytoplasm"/>
    <property type="evidence" value="ECO:0007669"/>
    <property type="project" value="UniProtKB-SubCell"/>
</dbReference>
<dbReference type="InterPro" id="IPR006203">
    <property type="entry name" value="GHMP_knse_ATP-bd_CS"/>
</dbReference>
<dbReference type="PATRIC" id="fig|1503.3.peg.582"/>
<dbReference type="OrthoDB" id="9769912at2"/>
<comment type="catalytic activity">
    <reaction evidence="11 13">
        <text>L-homoserine + ATP = O-phospho-L-homoserine + ADP + H(+)</text>
        <dbReference type="Rhea" id="RHEA:13985"/>
        <dbReference type="ChEBI" id="CHEBI:15378"/>
        <dbReference type="ChEBI" id="CHEBI:30616"/>
        <dbReference type="ChEBI" id="CHEBI:57476"/>
        <dbReference type="ChEBI" id="CHEBI:57590"/>
        <dbReference type="ChEBI" id="CHEBI:456216"/>
        <dbReference type="EC" id="2.7.1.39"/>
    </reaction>
</comment>
<dbReference type="PANTHER" id="PTHR20861:SF1">
    <property type="entry name" value="HOMOSERINE KINASE"/>
    <property type="match status" value="1"/>
</dbReference>
<name>A0A0L0W7Y1_GOTPU</name>
<keyword evidence="9 13" id="KW-0418">Kinase</keyword>
<keyword evidence="7 13" id="KW-0791">Threonine biosynthesis</keyword>
<comment type="subcellular location">
    <subcellularLocation>
        <location evidence="13">Cytoplasm</location>
    </subcellularLocation>
</comment>
<dbReference type="SUPFAM" id="SSF54211">
    <property type="entry name" value="Ribosomal protein S5 domain 2-like"/>
    <property type="match status" value="1"/>
</dbReference>
<dbReference type="Pfam" id="PF00288">
    <property type="entry name" value="GHMP_kinases_N"/>
    <property type="match status" value="1"/>
</dbReference>
<sequence length="295" mass="32122">MIEIMIPATSANIGPGFDCLGIALNIYNKFYIEEIEEGLIIEGCEEKYAGEENLVYTSMQKCFEKTGYKPKGIKITMDTQVPVSRGLGSSSTCILGGIIGANELSGGILKDHEILELATEIEGHPDNVAPALFGGLVVSIYEDNQVFYSKMKLASGIKFYALIPDFKLSTKVSRSVLPTVVPHGDAVFNVGRVALMMGALVNGEFDLLKVASKDKLHQQYRGSLIDGYDIILDGCEKLGCKGVFLSGSGPTILVAVDEKDVSQKREIQKLLDSTGNKWDIKELNIDDRGYVVNKL</sequence>
<dbReference type="Proteomes" id="UP000037267">
    <property type="component" value="Unassembled WGS sequence"/>
</dbReference>
<dbReference type="NCBIfam" id="TIGR00191">
    <property type="entry name" value="thrB"/>
    <property type="match status" value="1"/>
</dbReference>
<reference evidence="17" key="1">
    <citation type="submission" date="2015-07" db="EMBL/GenBank/DDBJ databases">
        <title>Draft genome sequence of the purine-degrading Gottschalkia purinilyticum DSM 1384 (formerly Clostridium purinilyticum).</title>
        <authorList>
            <person name="Poehlein A."/>
            <person name="Schiel-Bengelsdorf B."/>
            <person name="Bengelsdorf F.R."/>
            <person name="Daniel R."/>
            <person name="Duerre P."/>
        </authorList>
    </citation>
    <scope>NUCLEOTIDE SEQUENCE [LARGE SCALE GENOMIC DNA]</scope>
    <source>
        <strain evidence="17">DSM 1384</strain>
    </source>
</reference>
<evidence type="ECO:0000256" key="8">
    <source>
        <dbReference type="ARBA" id="ARBA00022741"/>
    </source>
</evidence>
<keyword evidence="13" id="KW-0963">Cytoplasm</keyword>